<dbReference type="Pfam" id="PF00294">
    <property type="entry name" value="PfkB"/>
    <property type="match status" value="1"/>
</dbReference>
<dbReference type="GO" id="GO:0005829">
    <property type="term" value="C:cytosol"/>
    <property type="evidence" value="ECO:0007669"/>
    <property type="project" value="TreeGrafter"/>
</dbReference>
<dbReference type="Proteomes" id="UP000177797">
    <property type="component" value="Unassembled WGS sequence"/>
</dbReference>
<dbReference type="EMBL" id="MHSA01000002">
    <property type="protein sequence ID" value="OHA35052.1"/>
    <property type="molecule type" value="Genomic_DNA"/>
</dbReference>
<dbReference type="GO" id="GO:0016301">
    <property type="term" value="F:kinase activity"/>
    <property type="evidence" value="ECO:0007669"/>
    <property type="project" value="UniProtKB-KW"/>
</dbReference>
<dbReference type="InterPro" id="IPR011611">
    <property type="entry name" value="PfkB_dom"/>
</dbReference>
<feature type="domain" description="Carbohydrate kinase PfkB" evidence="3">
    <location>
        <begin position="53"/>
        <end position="330"/>
    </location>
</feature>
<evidence type="ECO:0000259" key="3">
    <source>
        <dbReference type="Pfam" id="PF00294"/>
    </source>
</evidence>
<sequence length="353" mass="39038">MQYDFLAIGDTTVDAFIKISDAWIETDNPKREQELCMRFAEKVPYESLTEIPAVGNSANAAVCAARLGLAAGLVSNIGADDNGKKCLDTLKKENLGVEYIKAHTGAKTNYHFVLWYGAERTILVKHELYPYALPNIEPPRWLYLSSIGGGTEKYHEEIAAWLAKNPSVKFASQPGTFQISLGTKKLRALYERADVFVCNREEAQKITSSVSLRETPPSREEFTDSLLEEGAERSEAGDVKNLLNSLRALGPKIVCITDGPNGAYMADSSGEYFMSIYPDPKPPYERTGAGDAFASTFVSYLALGKTPFEALRLAPINSAYVVQGIGAQRGLLSREKLEEYLKNAPREYEPRRL</sequence>
<organism evidence="4 5">
    <name type="scientific">Candidatus Taylorbacteria bacterium RIFCSPLOWO2_01_FULL_48_100</name>
    <dbReference type="NCBI Taxonomy" id="1802322"/>
    <lineage>
        <taxon>Bacteria</taxon>
        <taxon>Candidatus Tayloriibacteriota</taxon>
    </lineage>
</organism>
<evidence type="ECO:0000256" key="2">
    <source>
        <dbReference type="ARBA" id="ARBA00022777"/>
    </source>
</evidence>
<comment type="caution">
    <text evidence="4">The sequence shown here is derived from an EMBL/GenBank/DDBJ whole genome shotgun (WGS) entry which is preliminary data.</text>
</comment>
<evidence type="ECO:0000313" key="4">
    <source>
        <dbReference type="EMBL" id="OHA35052.1"/>
    </source>
</evidence>
<dbReference type="PANTHER" id="PTHR10584:SF166">
    <property type="entry name" value="RIBOKINASE"/>
    <property type="match status" value="1"/>
</dbReference>
<evidence type="ECO:0000313" key="5">
    <source>
        <dbReference type="Proteomes" id="UP000177797"/>
    </source>
</evidence>
<reference evidence="4 5" key="1">
    <citation type="journal article" date="2016" name="Nat. Commun.">
        <title>Thousands of microbial genomes shed light on interconnected biogeochemical processes in an aquifer system.</title>
        <authorList>
            <person name="Anantharaman K."/>
            <person name="Brown C.T."/>
            <person name="Hug L.A."/>
            <person name="Sharon I."/>
            <person name="Castelle C.J."/>
            <person name="Probst A.J."/>
            <person name="Thomas B.C."/>
            <person name="Singh A."/>
            <person name="Wilkins M.J."/>
            <person name="Karaoz U."/>
            <person name="Brodie E.L."/>
            <person name="Williams K.H."/>
            <person name="Hubbard S.S."/>
            <person name="Banfield J.F."/>
        </authorList>
    </citation>
    <scope>NUCLEOTIDE SEQUENCE [LARGE SCALE GENOMIC DNA]</scope>
</reference>
<proteinExistence type="predicted"/>
<dbReference type="AlphaFoldDB" id="A0A1G2NI94"/>
<protein>
    <recommendedName>
        <fullName evidence="3">Carbohydrate kinase PfkB domain-containing protein</fullName>
    </recommendedName>
</protein>
<evidence type="ECO:0000256" key="1">
    <source>
        <dbReference type="ARBA" id="ARBA00022679"/>
    </source>
</evidence>
<dbReference type="SUPFAM" id="SSF53613">
    <property type="entry name" value="Ribokinase-like"/>
    <property type="match status" value="1"/>
</dbReference>
<gene>
    <name evidence="4" type="ORF">A2938_00585</name>
</gene>
<keyword evidence="2" id="KW-0418">Kinase</keyword>
<accession>A0A1G2NI94</accession>
<dbReference type="PANTHER" id="PTHR10584">
    <property type="entry name" value="SUGAR KINASE"/>
    <property type="match status" value="1"/>
</dbReference>
<dbReference type="Gene3D" id="3.40.1190.20">
    <property type="match status" value="1"/>
</dbReference>
<name>A0A1G2NI94_9BACT</name>
<dbReference type="InterPro" id="IPR029056">
    <property type="entry name" value="Ribokinase-like"/>
</dbReference>
<keyword evidence="1" id="KW-0808">Transferase</keyword>